<protein>
    <submittedName>
        <fullName evidence="1">Uncharacterized protein</fullName>
    </submittedName>
</protein>
<organism evidence="1 2">
    <name type="scientific">Auricularia subglabra (strain TFB-10046 / SS5)</name>
    <name type="common">White-rot fungus</name>
    <name type="synonym">Auricularia delicata (strain TFB10046)</name>
    <dbReference type="NCBI Taxonomy" id="717982"/>
    <lineage>
        <taxon>Eukaryota</taxon>
        <taxon>Fungi</taxon>
        <taxon>Dikarya</taxon>
        <taxon>Basidiomycota</taxon>
        <taxon>Agaricomycotina</taxon>
        <taxon>Agaricomycetes</taxon>
        <taxon>Auriculariales</taxon>
        <taxon>Auriculariaceae</taxon>
        <taxon>Auricularia</taxon>
    </lineage>
</organism>
<dbReference type="Proteomes" id="UP000006514">
    <property type="component" value="Unassembled WGS sequence"/>
</dbReference>
<proteinExistence type="predicted"/>
<reference evidence="2" key="1">
    <citation type="journal article" date="2012" name="Science">
        <title>The Paleozoic origin of enzymatic lignin decomposition reconstructed from 31 fungal genomes.</title>
        <authorList>
            <person name="Floudas D."/>
            <person name="Binder M."/>
            <person name="Riley R."/>
            <person name="Barry K."/>
            <person name="Blanchette R.A."/>
            <person name="Henrissat B."/>
            <person name="Martinez A.T."/>
            <person name="Otillar R."/>
            <person name="Spatafora J.W."/>
            <person name="Yadav J.S."/>
            <person name="Aerts A."/>
            <person name="Benoit I."/>
            <person name="Boyd A."/>
            <person name="Carlson A."/>
            <person name="Copeland A."/>
            <person name="Coutinho P.M."/>
            <person name="de Vries R.P."/>
            <person name="Ferreira P."/>
            <person name="Findley K."/>
            <person name="Foster B."/>
            <person name="Gaskell J."/>
            <person name="Glotzer D."/>
            <person name="Gorecki P."/>
            <person name="Heitman J."/>
            <person name="Hesse C."/>
            <person name="Hori C."/>
            <person name="Igarashi K."/>
            <person name="Jurgens J.A."/>
            <person name="Kallen N."/>
            <person name="Kersten P."/>
            <person name="Kohler A."/>
            <person name="Kuees U."/>
            <person name="Kumar T.K.A."/>
            <person name="Kuo A."/>
            <person name="LaButti K."/>
            <person name="Larrondo L.F."/>
            <person name="Lindquist E."/>
            <person name="Ling A."/>
            <person name="Lombard V."/>
            <person name="Lucas S."/>
            <person name="Lundell T."/>
            <person name="Martin R."/>
            <person name="McLaughlin D.J."/>
            <person name="Morgenstern I."/>
            <person name="Morin E."/>
            <person name="Murat C."/>
            <person name="Nagy L.G."/>
            <person name="Nolan M."/>
            <person name="Ohm R.A."/>
            <person name="Patyshakuliyeva A."/>
            <person name="Rokas A."/>
            <person name="Ruiz-Duenas F.J."/>
            <person name="Sabat G."/>
            <person name="Salamov A."/>
            <person name="Samejima M."/>
            <person name="Schmutz J."/>
            <person name="Slot J.C."/>
            <person name="St John F."/>
            <person name="Stenlid J."/>
            <person name="Sun H."/>
            <person name="Sun S."/>
            <person name="Syed K."/>
            <person name="Tsang A."/>
            <person name="Wiebenga A."/>
            <person name="Young D."/>
            <person name="Pisabarro A."/>
            <person name="Eastwood D.C."/>
            <person name="Martin F."/>
            <person name="Cullen D."/>
            <person name="Grigoriev I.V."/>
            <person name="Hibbett D.S."/>
        </authorList>
    </citation>
    <scope>NUCLEOTIDE SEQUENCE [LARGE SCALE GENOMIC DNA]</scope>
    <source>
        <strain evidence="2">TFB10046</strain>
    </source>
</reference>
<accession>J0LBH9</accession>
<evidence type="ECO:0000313" key="2">
    <source>
        <dbReference type="Proteomes" id="UP000006514"/>
    </source>
</evidence>
<dbReference type="OrthoDB" id="3224221at2759"/>
<dbReference type="AlphaFoldDB" id="J0LBH9"/>
<evidence type="ECO:0000313" key="1">
    <source>
        <dbReference type="EMBL" id="EJD33808.1"/>
    </source>
</evidence>
<gene>
    <name evidence="1" type="ORF">AURDEDRAFT_177120</name>
</gene>
<name>J0LBH9_AURST</name>
<dbReference type="EMBL" id="JH688078">
    <property type="protein sequence ID" value="EJD33808.1"/>
    <property type="molecule type" value="Genomic_DNA"/>
</dbReference>
<sequence>MRLVDDEMISEDETDIENTYPGVKVVRRIEKIWVNPELTLIFHMLVDVHLNECNDFNELGPGSPFRQRINHPPARSVDMDVIVGLPQNFYNPVWVETLSDEERRDLRPTNPVDLEPFLSRIR</sequence>
<dbReference type="KEGG" id="adl:AURDEDRAFT_177120"/>
<keyword evidence="2" id="KW-1185">Reference proteome</keyword>
<dbReference type="InParanoid" id="J0LBH9"/>